<organism evidence="2 3">
    <name type="scientific">Microdochium trichocladiopsis</name>
    <dbReference type="NCBI Taxonomy" id="1682393"/>
    <lineage>
        <taxon>Eukaryota</taxon>
        <taxon>Fungi</taxon>
        <taxon>Dikarya</taxon>
        <taxon>Ascomycota</taxon>
        <taxon>Pezizomycotina</taxon>
        <taxon>Sordariomycetes</taxon>
        <taxon>Xylariomycetidae</taxon>
        <taxon>Xylariales</taxon>
        <taxon>Microdochiaceae</taxon>
        <taxon>Microdochium</taxon>
    </lineage>
</organism>
<evidence type="ECO:0008006" key="4">
    <source>
        <dbReference type="Google" id="ProtNLM"/>
    </source>
</evidence>
<feature type="region of interest" description="Disordered" evidence="1">
    <location>
        <begin position="970"/>
        <end position="1011"/>
    </location>
</feature>
<dbReference type="GeneID" id="70193241"/>
<dbReference type="AlphaFoldDB" id="A0A9P9BTX6"/>
<proteinExistence type="predicted"/>
<dbReference type="Gene3D" id="2.60.120.620">
    <property type="entry name" value="q2cbj1_9rhob like domain"/>
    <property type="match status" value="1"/>
</dbReference>
<dbReference type="PANTHER" id="PTHR33099">
    <property type="entry name" value="FE2OG DIOXYGENASE DOMAIN-CONTAINING PROTEIN"/>
    <property type="match status" value="1"/>
</dbReference>
<accession>A0A9P9BTX6</accession>
<sequence>MATSTTTTTTTLPASVLPPMTASELKTRLNTSLSKVGEKTAFACGEYHAGLPNPGLSIHGYGDVGLPLSSRDADAIIARCKQSAFGKGEHTIVDDSVRRSWELDHHQLTLRNPRWPAAIRGLVPVIHKKLGLVCAAHHVRAELYKLLLYEEGAFFKPHQDSEKTPGMFGTLVVALPSFHAGGQLALRHAGETMDFSTAETSEFDFSWSAWYADVFHEVKPVTNGFRLVLTYNLAIDPSHAATLTAPPSDSVHQNMLRQTLRDWSARVDRGDKLPVCLVQKLSHQYTLASLSLDSLKGADRGRAEALKTAVEATGSVLLLATAQLMVEKDDENDDEIDRTKTLQDLRTLDGKQIPDVEPEYTAEIALVHHDFDEDEADDEEHSGFTGNEGATATYWYREAVCIIIPASNVDAFMIQGHEGWKWATSQVAKLLKSSGDGASEKERLVRLCKYITKRAADEIASHAKGYAMQYWQGTLGSRDERKACLTQVAHAALVLDVLPVYDSAVELGIVPPQECFERMGAMIAEKHKDDMRSRLATALKLVPSAEERYIRLEHALQGFDRTLSPPNDPSRKGDRDTLEAECCTTVLEAEGQMSKEDGTAVAQMVAKLSASAETSRTELVRILLTKSLAAQAGFCLRWADRVDPTQCSDDDYCRVLVCALNGFWSQFGSSSLNGGLVSKSGTESVVPFNSTELVQGKDIARLLAATVDLQRSSINHDQPALQLQQNIEQILAKLVDMSAAMEACDLRAVWVPFATLVAAKEVPCLLTPDNRYSDAAVKIAQNVVRIYVTVDLGVKPTQPVDWTKPRVGGCSCKDCEAVDQFLASPTEQVAEFALVQERRKHLDYKFESNGNSRRGYLYCTRTPSGDYSVDTVKTRLPHRWRITKNHKSYNEKLASWNARAKTVRTVLSGMGKGQTLAELLGIDMERAIAREDWSALFTDMHLKHQSVPESPVGGQPLTPARQPLLPSSAALNGKRLAPGGGFGPGQSSKRVASFGSMPRDMSTDVIDLTDD</sequence>
<dbReference type="PANTHER" id="PTHR33099:SF7">
    <property type="entry name" value="MYND-TYPE DOMAIN-CONTAINING PROTEIN"/>
    <property type="match status" value="1"/>
</dbReference>
<dbReference type="RefSeq" id="XP_046016122.1">
    <property type="nucleotide sequence ID" value="XM_046163695.1"/>
</dbReference>
<protein>
    <recommendedName>
        <fullName evidence="4">Prolyl 4-hydroxylase alpha subunit Fe(2+) 2OG dioxygenase domain-containing protein</fullName>
    </recommendedName>
</protein>
<evidence type="ECO:0000313" key="3">
    <source>
        <dbReference type="Proteomes" id="UP000756346"/>
    </source>
</evidence>
<evidence type="ECO:0000256" key="1">
    <source>
        <dbReference type="SAM" id="MobiDB-lite"/>
    </source>
</evidence>
<dbReference type="OrthoDB" id="27483at2759"/>
<reference evidence="2" key="1">
    <citation type="journal article" date="2021" name="Nat. Commun.">
        <title>Genetic determinants of endophytism in the Arabidopsis root mycobiome.</title>
        <authorList>
            <person name="Mesny F."/>
            <person name="Miyauchi S."/>
            <person name="Thiergart T."/>
            <person name="Pickel B."/>
            <person name="Atanasova L."/>
            <person name="Karlsson M."/>
            <person name="Huettel B."/>
            <person name="Barry K.W."/>
            <person name="Haridas S."/>
            <person name="Chen C."/>
            <person name="Bauer D."/>
            <person name="Andreopoulos W."/>
            <person name="Pangilinan J."/>
            <person name="LaButti K."/>
            <person name="Riley R."/>
            <person name="Lipzen A."/>
            <person name="Clum A."/>
            <person name="Drula E."/>
            <person name="Henrissat B."/>
            <person name="Kohler A."/>
            <person name="Grigoriev I.V."/>
            <person name="Martin F.M."/>
            <person name="Hacquard S."/>
        </authorList>
    </citation>
    <scope>NUCLEOTIDE SEQUENCE</scope>
    <source>
        <strain evidence="2">MPI-CAGE-CH-0230</strain>
    </source>
</reference>
<keyword evidence="3" id="KW-1185">Reference proteome</keyword>
<name>A0A9P9BTX6_9PEZI</name>
<evidence type="ECO:0000313" key="2">
    <source>
        <dbReference type="EMBL" id="KAH7036029.1"/>
    </source>
</evidence>
<gene>
    <name evidence="2" type="ORF">B0I36DRAFT_98554</name>
</gene>
<feature type="region of interest" description="Disordered" evidence="1">
    <location>
        <begin position="946"/>
        <end position="965"/>
    </location>
</feature>
<dbReference type="Proteomes" id="UP000756346">
    <property type="component" value="Unassembled WGS sequence"/>
</dbReference>
<comment type="caution">
    <text evidence="2">The sequence shown here is derived from an EMBL/GenBank/DDBJ whole genome shotgun (WGS) entry which is preliminary data.</text>
</comment>
<dbReference type="EMBL" id="JAGTJQ010000003">
    <property type="protein sequence ID" value="KAH7036029.1"/>
    <property type="molecule type" value="Genomic_DNA"/>
</dbReference>